<gene>
    <name evidence="1" type="ORF">BpHYR1_002961</name>
</gene>
<accession>A0A3M7SH41</accession>
<protein>
    <submittedName>
        <fullName evidence="1">Uncharacterized protein</fullName>
    </submittedName>
</protein>
<reference evidence="1 2" key="1">
    <citation type="journal article" date="2018" name="Sci. Rep.">
        <title>Genomic signatures of local adaptation to the degree of environmental predictability in rotifers.</title>
        <authorList>
            <person name="Franch-Gras L."/>
            <person name="Hahn C."/>
            <person name="Garcia-Roger E.M."/>
            <person name="Carmona M.J."/>
            <person name="Serra M."/>
            <person name="Gomez A."/>
        </authorList>
    </citation>
    <scope>NUCLEOTIDE SEQUENCE [LARGE SCALE GENOMIC DNA]</scope>
    <source>
        <strain evidence="1">HYR1</strain>
    </source>
</reference>
<organism evidence="1 2">
    <name type="scientific">Brachionus plicatilis</name>
    <name type="common">Marine rotifer</name>
    <name type="synonym">Brachionus muelleri</name>
    <dbReference type="NCBI Taxonomy" id="10195"/>
    <lineage>
        <taxon>Eukaryota</taxon>
        <taxon>Metazoa</taxon>
        <taxon>Spiralia</taxon>
        <taxon>Gnathifera</taxon>
        <taxon>Rotifera</taxon>
        <taxon>Eurotatoria</taxon>
        <taxon>Monogononta</taxon>
        <taxon>Pseudotrocha</taxon>
        <taxon>Ploima</taxon>
        <taxon>Brachionidae</taxon>
        <taxon>Brachionus</taxon>
    </lineage>
</organism>
<keyword evidence="2" id="KW-1185">Reference proteome</keyword>
<evidence type="ECO:0000313" key="2">
    <source>
        <dbReference type="Proteomes" id="UP000276133"/>
    </source>
</evidence>
<dbReference type="EMBL" id="REGN01001397">
    <property type="protein sequence ID" value="RNA34927.1"/>
    <property type="molecule type" value="Genomic_DNA"/>
</dbReference>
<proteinExistence type="predicted"/>
<dbReference type="AlphaFoldDB" id="A0A3M7SH41"/>
<evidence type="ECO:0000313" key="1">
    <source>
        <dbReference type="EMBL" id="RNA34927.1"/>
    </source>
</evidence>
<dbReference type="Proteomes" id="UP000276133">
    <property type="component" value="Unassembled WGS sequence"/>
</dbReference>
<sequence>MNFNLPHKLWKLNIKTLVGFTWPAIRKAAKRSKKNIYLDVKKKMLTLLFFRKTRIAENDNKC</sequence>
<comment type="caution">
    <text evidence="1">The sequence shown here is derived from an EMBL/GenBank/DDBJ whole genome shotgun (WGS) entry which is preliminary data.</text>
</comment>
<name>A0A3M7SH41_BRAPC</name>